<keyword evidence="1" id="KW-0812">Transmembrane</keyword>
<proteinExistence type="predicted"/>
<dbReference type="OrthoDB" id="8759039at2"/>
<dbReference type="RefSeq" id="WP_130187642.1">
    <property type="nucleotide sequence ID" value="NZ_CP035913.1"/>
</dbReference>
<keyword evidence="3" id="KW-1185">Reference proteome</keyword>
<keyword evidence="1" id="KW-1133">Transmembrane helix</keyword>
<evidence type="ECO:0000313" key="3">
    <source>
        <dbReference type="Proteomes" id="UP000290637"/>
    </source>
</evidence>
<organism evidence="2 3">
    <name type="scientific">Pseudoduganella lutea</name>
    <dbReference type="NCBI Taxonomy" id="321985"/>
    <lineage>
        <taxon>Bacteria</taxon>
        <taxon>Pseudomonadati</taxon>
        <taxon>Pseudomonadota</taxon>
        <taxon>Betaproteobacteria</taxon>
        <taxon>Burkholderiales</taxon>
        <taxon>Oxalobacteraceae</taxon>
        <taxon>Telluria group</taxon>
        <taxon>Pseudoduganella</taxon>
    </lineage>
</organism>
<accession>A0A4P6L007</accession>
<evidence type="ECO:0000313" key="2">
    <source>
        <dbReference type="EMBL" id="QBE64524.1"/>
    </source>
</evidence>
<keyword evidence="1" id="KW-0472">Membrane</keyword>
<reference evidence="2 3" key="1">
    <citation type="submission" date="2019-02" db="EMBL/GenBank/DDBJ databases">
        <title>Draft Genome Sequences of Six Type Strains of the Genus Massilia.</title>
        <authorList>
            <person name="Miess H."/>
            <person name="Frediansyhah A."/>
            <person name="Gross H."/>
        </authorList>
    </citation>
    <scope>NUCLEOTIDE SEQUENCE [LARGE SCALE GENOMIC DNA]</scope>
    <source>
        <strain evidence="2 3">DSM 17473</strain>
    </source>
</reference>
<dbReference type="AlphaFoldDB" id="A0A4P6L007"/>
<name>A0A4P6L007_9BURK</name>
<gene>
    <name evidence="2" type="ORF">EWM63_17280</name>
</gene>
<dbReference type="Proteomes" id="UP000290637">
    <property type="component" value="Chromosome"/>
</dbReference>
<feature type="transmembrane region" description="Helical" evidence="1">
    <location>
        <begin position="26"/>
        <end position="48"/>
    </location>
</feature>
<sequence length="154" mass="16556">MSARLDIPLAEPLVQQPAVARAWRGAAMLVLAAIAAAALAALAVAAWLHATRPAIVPGPVGQWYAVQVQNGQMFYGVLREAGPRQLQLGDVYYVQPFTQPDGRQGNRVVSRERNDWHGPTSLTIPVDRIVSVETVGGESQLARLIAQDQGRAAK</sequence>
<dbReference type="KEGG" id="plue:EWM63_17280"/>
<evidence type="ECO:0000256" key="1">
    <source>
        <dbReference type="SAM" id="Phobius"/>
    </source>
</evidence>
<protein>
    <submittedName>
        <fullName evidence="2">Uncharacterized protein</fullName>
    </submittedName>
</protein>
<dbReference type="EMBL" id="CP035913">
    <property type="protein sequence ID" value="QBE64524.1"/>
    <property type="molecule type" value="Genomic_DNA"/>
</dbReference>